<evidence type="ECO:0000313" key="2">
    <source>
        <dbReference type="EMBL" id="TYL36090.1"/>
    </source>
</evidence>
<protein>
    <submittedName>
        <fullName evidence="2">CPBP family intramembrane metalloprotease domain-containing protein</fullName>
    </submittedName>
</protein>
<dbReference type="AlphaFoldDB" id="A0A8J8Q2T5"/>
<reference evidence="2" key="1">
    <citation type="submission" date="2017-11" db="EMBL/GenBank/DDBJ databases">
        <authorList>
            <person name="Kajale S.C."/>
            <person name="Sharma A."/>
        </authorList>
    </citation>
    <scope>NUCLEOTIDE SEQUENCE</scope>
    <source>
        <strain evidence="2">LS1_42</strain>
    </source>
</reference>
<dbReference type="GO" id="GO:0008237">
    <property type="term" value="F:metallopeptidase activity"/>
    <property type="evidence" value="ECO:0007669"/>
    <property type="project" value="UniProtKB-KW"/>
</dbReference>
<keyword evidence="2" id="KW-0482">Metalloprotease</keyword>
<feature type="non-terminal residue" evidence="2">
    <location>
        <position position="50"/>
    </location>
</feature>
<gene>
    <name evidence="2" type="ORF">CV102_24475</name>
</gene>
<evidence type="ECO:0000256" key="1">
    <source>
        <dbReference type="SAM" id="MobiDB-lite"/>
    </source>
</evidence>
<feature type="compositionally biased region" description="Polar residues" evidence="1">
    <location>
        <begin position="9"/>
        <end position="19"/>
    </location>
</feature>
<name>A0A8J8Q2T5_9EURY</name>
<keyword evidence="2" id="KW-0645">Protease</keyword>
<dbReference type="EMBL" id="PHNJ01000023">
    <property type="protein sequence ID" value="TYL36090.1"/>
    <property type="molecule type" value="Genomic_DNA"/>
</dbReference>
<keyword evidence="3" id="KW-1185">Reference proteome</keyword>
<keyword evidence="2" id="KW-0378">Hydrolase</keyword>
<dbReference type="Proteomes" id="UP000766904">
    <property type="component" value="Unassembled WGS sequence"/>
</dbReference>
<sequence>MTDGGTGDETASATSTISHVASPDKDPEFFEYSNPWQFFAIAFGVSYLFW</sequence>
<organism evidence="2 3">
    <name type="scientific">Natronococcus pandeyae</name>
    <dbReference type="NCBI Taxonomy" id="2055836"/>
    <lineage>
        <taxon>Archaea</taxon>
        <taxon>Methanobacteriati</taxon>
        <taxon>Methanobacteriota</taxon>
        <taxon>Stenosarchaea group</taxon>
        <taxon>Halobacteria</taxon>
        <taxon>Halobacteriales</taxon>
        <taxon>Natrialbaceae</taxon>
        <taxon>Natronococcus</taxon>
    </lineage>
</organism>
<evidence type="ECO:0000313" key="3">
    <source>
        <dbReference type="Proteomes" id="UP000766904"/>
    </source>
</evidence>
<proteinExistence type="predicted"/>
<comment type="caution">
    <text evidence="2">The sequence shown here is derived from an EMBL/GenBank/DDBJ whole genome shotgun (WGS) entry which is preliminary data.</text>
</comment>
<accession>A0A8J8Q2T5</accession>
<feature type="region of interest" description="Disordered" evidence="1">
    <location>
        <begin position="1"/>
        <end position="24"/>
    </location>
</feature>